<proteinExistence type="predicted"/>
<dbReference type="Proteomes" id="UP000051922">
    <property type="component" value="Unassembled WGS sequence"/>
</dbReference>
<gene>
    <name evidence="1" type="ORF">FC50_GL000633</name>
</gene>
<evidence type="ECO:0000313" key="2">
    <source>
        <dbReference type="Proteomes" id="UP000051922"/>
    </source>
</evidence>
<sequence>MQVKLSDVIDALSITDDEVQYFYNVSSGEIEGNFDDDDEDDDEVNEIGEYIALPPSYKIDDY</sequence>
<dbReference type="EMBL" id="AZFJ01000040">
    <property type="protein sequence ID" value="KRL86669.1"/>
    <property type="molecule type" value="Genomic_DNA"/>
</dbReference>
<name>A0A0R1U016_9LACO</name>
<organism evidence="1 2">
    <name type="scientific">Lacticaseibacillus pantheris DSM 15945 = JCM 12539 = NBRC 106106</name>
    <dbReference type="NCBI Taxonomy" id="1423783"/>
    <lineage>
        <taxon>Bacteria</taxon>
        <taxon>Bacillati</taxon>
        <taxon>Bacillota</taxon>
        <taxon>Bacilli</taxon>
        <taxon>Lactobacillales</taxon>
        <taxon>Lactobacillaceae</taxon>
        <taxon>Lacticaseibacillus</taxon>
    </lineage>
</organism>
<dbReference type="RefSeq" id="WP_054648502.1">
    <property type="nucleotide sequence ID" value="NZ_AZFJ01000040.1"/>
</dbReference>
<protein>
    <submittedName>
        <fullName evidence="1">Uncharacterized protein</fullName>
    </submittedName>
</protein>
<reference evidence="1 2" key="1">
    <citation type="journal article" date="2015" name="Genome Announc.">
        <title>Expanding the biotechnology potential of lactobacilli through comparative genomics of 213 strains and associated genera.</title>
        <authorList>
            <person name="Sun Z."/>
            <person name="Harris H.M."/>
            <person name="McCann A."/>
            <person name="Guo C."/>
            <person name="Argimon S."/>
            <person name="Zhang W."/>
            <person name="Yang X."/>
            <person name="Jeffery I.B."/>
            <person name="Cooney J.C."/>
            <person name="Kagawa T.F."/>
            <person name="Liu W."/>
            <person name="Song Y."/>
            <person name="Salvetti E."/>
            <person name="Wrobel A."/>
            <person name="Rasinkangas P."/>
            <person name="Parkhill J."/>
            <person name="Rea M.C."/>
            <person name="O'Sullivan O."/>
            <person name="Ritari J."/>
            <person name="Douillard F.P."/>
            <person name="Paul Ross R."/>
            <person name="Yang R."/>
            <person name="Briner A.E."/>
            <person name="Felis G.E."/>
            <person name="de Vos W.M."/>
            <person name="Barrangou R."/>
            <person name="Klaenhammer T.R."/>
            <person name="Caufield P.W."/>
            <person name="Cui Y."/>
            <person name="Zhang H."/>
            <person name="O'Toole P.W."/>
        </authorList>
    </citation>
    <scope>NUCLEOTIDE SEQUENCE [LARGE SCALE GENOMIC DNA]</scope>
    <source>
        <strain evidence="1 2">DSM 15945</strain>
    </source>
</reference>
<dbReference type="STRING" id="1423783.FC50_GL000633"/>
<dbReference type="AlphaFoldDB" id="A0A0R1U016"/>
<comment type="caution">
    <text evidence="1">The sequence shown here is derived from an EMBL/GenBank/DDBJ whole genome shotgun (WGS) entry which is preliminary data.</text>
</comment>
<evidence type="ECO:0000313" key="1">
    <source>
        <dbReference type="EMBL" id="KRL86669.1"/>
    </source>
</evidence>
<accession>A0A0R1U016</accession>
<dbReference type="PATRIC" id="fig|1423783.4.peg.654"/>
<keyword evidence="2" id="KW-1185">Reference proteome</keyword>